<comment type="subcellular location">
    <subcellularLocation>
        <location evidence="2">Cell membrane</location>
        <topology evidence="2">Peripheral membrane protein</topology>
    </subcellularLocation>
    <subcellularLocation>
        <location evidence="3">Cytoplasm</location>
    </subcellularLocation>
    <subcellularLocation>
        <location evidence="1">Mitochondrion</location>
    </subcellularLocation>
</comment>
<evidence type="ECO:0000256" key="8">
    <source>
        <dbReference type="ARBA" id="ARBA00022490"/>
    </source>
</evidence>
<dbReference type="Pfam" id="PF01300">
    <property type="entry name" value="Sua5_yciO_yrdC"/>
    <property type="match status" value="1"/>
</dbReference>
<accession>B4MEA0</accession>
<dbReference type="GO" id="GO:0061710">
    <property type="term" value="F:L-threonylcarbamoyladenylate synthase"/>
    <property type="evidence" value="ECO:0007669"/>
    <property type="project" value="UniProtKB-EC"/>
</dbReference>
<evidence type="ECO:0000256" key="2">
    <source>
        <dbReference type="ARBA" id="ARBA00004202"/>
    </source>
</evidence>
<evidence type="ECO:0000256" key="6">
    <source>
        <dbReference type="ARBA" id="ARBA00015492"/>
    </source>
</evidence>
<dbReference type="STRING" id="7244.B4MEA0"/>
<dbReference type="InterPro" id="IPR006070">
    <property type="entry name" value="Sua5-like_dom"/>
</dbReference>
<dbReference type="AlphaFoldDB" id="B4MEA0"/>
<keyword evidence="10" id="KW-0809">Transit peptide</keyword>
<evidence type="ECO:0000256" key="5">
    <source>
        <dbReference type="ARBA" id="ARBA00012584"/>
    </source>
</evidence>
<comment type="subunit">
    <text evidence="15">Interacts with RSC1A1.</text>
</comment>
<dbReference type="InterPro" id="IPR050156">
    <property type="entry name" value="TC-AMP_synthase_SUA5"/>
</dbReference>
<dbReference type="PANTHER" id="PTHR17490">
    <property type="entry name" value="SUA5"/>
    <property type="match status" value="1"/>
</dbReference>
<organism evidence="17 18">
    <name type="scientific">Drosophila virilis</name>
    <name type="common">Fruit fly</name>
    <dbReference type="NCBI Taxonomy" id="7244"/>
    <lineage>
        <taxon>Eukaryota</taxon>
        <taxon>Metazoa</taxon>
        <taxon>Ecdysozoa</taxon>
        <taxon>Arthropoda</taxon>
        <taxon>Hexapoda</taxon>
        <taxon>Insecta</taxon>
        <taxon>Pterygota</taxon>
        <taxon>Neoptera</taxon>
        <taxon>Endopterygota</taxon>
        <taxon>Diptera</taxon>
        <taxon>Brachycera</taxon>
        <taxon>Muscomorpha</taxon>
        <taxon>Ephydroidea</taxon>
        <taxon>Drosophilidae</taxon>
        <taxon>Drosophila</taxon>
    </lineage>
</organism>
<evidence type="ECO:0000256" key="9">
    <source>
        <dbReference type="ARBA" id="ARBA00022679"/>
    </source>
</evidence>
<evidence type="ECO:0000313" key="18">
    <source>
        <dbReference type="Proteomes" id="UP000008792"/>
    </source>
</evidence>
<dbReference type="FunFam" id="3.90.870.10:FF:000007">
    <property type="entry name" value="YrdC N6-threonylcarbamoyltransferase domain containing"/>
    <property type="match status" value="1"/>
</dbReference>
<dbReference type="KEGG" id="dvi:6635841"/>
<evidence type="ECO:0000256" key="11">
    <source>
        <dbReference type="ARBA" id="ARBA00023128"/>
    </source>
</evidence>
<dbReference type="GO" id="GO:0005739">
    <property type="term" value="C:mitochondrion"/>
    <property type="evidence" value="ECO:0007669"/>
    <property type="project" value="UniProtKB-SubCell"/>
</dbReference>
<comment type="similarity">
    <text evidence="4">Belongs to the SUA5 family.</text>
</comment>
<keyword evidence="8" id="KW-0963">Cytoplasm</keyword>
<evidence type="ECO:0000256" key="12">
    <source>
        <dbReference type="ARBA" id="ARBA00023136"/>
    </source>
</evidence>
<feature type="domain" description="YrdC-like" evidence="16">
    <location>
        <begin position="47"/>
        <end position="238"/>
    </location>
</feature>
<evidence type="ECO:0000256" key="1">
    <source>
        <dbReference type="ARBA" id="ARBA00004173"/>
    </source>
</evidence>
<dbReference type="OrthoDB" id="3648309at2759"/>
<keyword evidence="7" id="KW-1003">Cell membrane</keyword>
<dbReference type="EMBL" id="CH940662">
    <property type="protein sequence ID" value="EDW58865.1"/>
    <property type="molecule type" value="Genomic_DNA"/>
</dbReference>
<evidence type="ECO:0000259" key="16">
    <source>
        <dbReference type="PROSITE" id="PS51163"/>
    </source>
</evidence>
<dbReference type="FunCoup" id="B4MEA0">
    <property type="interactions" value="362"/>
</dbReference>
<sequence length="259" mass="28666">MRYLQTLLLRRLHGTRPQLQSSCSSNSITMQTKQQTQPTPVCAVASLDALKLAEQCLHLGQVIGLPTDTVYGLACDANNEEAIQRLYEIKGRDEHKPVAICVNNIAALRRYGQASHLSDELLTRLLPGPLTIIVERSPQLSNRFLNPSTTKIGIRIPDYKFMRDLCATWHEQPLALTSANRSSAPSSLQVSEFQSLWPQLGAVFDAGRIGQTEERRLASTVIDLAKPGSYSIVRAGVALKQTLAVLHEFGYVKQDLDTM</sequence>
<dbReference type="GO" id="GO:0000049">
    <property type="term" value="F:tRNA binding"/>
    <property type="evidence" value="ECO:0007669"/>
    <property type="project" value="TreeGrafter"/>
</dbReference>
<evidence type="ECO:0000256" key="15">
    <source>
        <dbReference type="ARBA" id="ARBA00063146"/>
    </source>
</evidence>
<dbReference type="PROSITE" id="PS51163">
    <property type="entry name" value="YRDC"/>
    <property type="match status" value="1"/>
</dbReference>
<comment type="function">
    <text evidence="14">Cytoplasmic and mitochondrial threonylcarbamoyl-AMP synthase required for the formation of a threonylcarbamoyl group on adenosine at position 37 (t(6)A37) in tRNAs that read codons beginning with adenine. Catalyzes the conversion of L-threonine, HCO(3)(-)/CO(2) and ATP to give threonylcarbamoyl-AMP (TC-AMP) as the acyladenylate intermediate, with the release of diphosphate. Participates in t(6)A37 formation in cytoplasmic and mitochondrial tRNAs. May regulate the activity of some transporters.</text>
</comment>
<dbReference type="SUPFAM" id="SSF55821">
    <property type="entry name" value="YrdC/RibB"/>
    <property type="match status" value="1"/>
</dbReference>
<dbReference type="Proteomes" id="UP000008792">
    <property type="component" value="Unassembled WGS sequence"/>
</dbReference>
<dbReference type="InterPro" id="IPR017945">
    <property type="entry name" value="DHBP_synth_RibB-like_a/b_dom"/>
</dbReference>
<evidence type="ECO:0000256" key="4">
    <source>
        <dbReference type="ARBA" id="ARBA00007663"/>
    </source>
</evidence>
<proteinExistence type="inferred from homology"/>
<reference evidence="17 18" key="1">
    <citation type="journal article" date="2007" name="Nature">
        <title>Evolution of genes and genomes on the Drosophila phylogeny.</title>
        <authorList>
            <consortium name="Drosophila 12 Genomes Consortium"/>
            <person name="Clark A.G."/>
            <person name="Eisen M.B."/>
            <person name="Smith D.R."/>
            <person name="Bergman C.M."/>
            <person name="Oliver B."/>
            <person name="Markow T.A."/>
            <person name="Kaufman T.C."/>
            <person name="Kellis M."/>
            <person name="Gelbart W."/>
            <person name="Iyer V.N."/>
            <person name="Pollard D.A."/>
            <person name="Sackton T.B."/>
            <person name="Larracuente A.M."/>
            <person name="Singh N.D."/>
            <person name="Abad J.P."/>
            <person name="Abt D.N."/>
            <person name="Adryan B."/>
            <person name="Aguade M."/>
            <person name="Akashi H."/>
            <person name="Anderson W.W."/>
            <person name="Aquadro C.F."/>
            <person name="Ardell D.H."/>
            <person name="Arguello R."/>
            <person name="Artieri C.G."/>
            <person name="Barbash D.A."/>
            <person name="Barker D."/>
            <person name="Barsanti P."/>
            <person name="Batterham P."/>
            <person name="Batzoglou S."/>
            <person name="Begun D."/>
            <person name="Bhutkar A."/>
            <person name="Blanco E."/>
            <person name="Bosak S.A."/>
            <person name="Bradley R.K."/>
            <person name="Brand A.D."/>
            <person name="Brent M.R."/>
            <person name="Brooks A.N."/>
            <person name="Brown R.H."/>
            <person name="Butlin R.K."/>
            <person name="Caggese C."/>
            <person name="Calvi B.R."/>
            <person name="Bernardo de Carvalho A."/>
            <person name="Caspi A."/>
            <person name="Castrezana S."/>
            <person name="Celniker S.E."/>
            <person name="Chang J.L."/>
            <person name="Chapple C."/>
            <person name="Chatterji S."/>
            <person name="Chinwalla A."/>
            <person name="Civetta A."/>
            <person name="Clifton S.W."/>
            <person name="Comeron J.M."/>
            <person name="Costello J.C."/>
            <person name="Coyne J.A."/>
            <person name="Daub J."/>
            <person name="David R.G."/>
            <person name="Delcher A.L."/>
            <person name="Delehaunty K."/>
            <person name="Do C.B."/>
            <person name="Ebling H."/>
            <person name="Edwards K."/>
            <person name="Eickbush T."/>
            <person name="Evans J.D."/>
            <person name="Filipski A."/>
            <person name="Findeiss S."/>
            <person name="Freyhult E."/>
            <person name="Fulton L."/>
            <person name="Fulton R."/>
            <person name="Garcia A.C."/>
            <person name="Gardiner A."/>
            <person name="Garfield D.A."/>
            <person name="Garvin B.E."/>
            <person name="Gibson G."/>
            <person name="Gilbert D."/>
            <person name="Gnerre S."/>
            <person name="Godfrey J."/>
            <person name="Good R."/>
            <person name="Gotea V."/>
            <person name="Gravely B."/>
            <person name="Greenberg A.J."/>
            <person name="Griffiths-Jones S."/>
            <person name="Gross S."/>
            <person name="Guigo R."/>
            <person name="Gustafson E.A."/>
            <person name="Haerty W."/>
            <person name="Hahn M.W."/>
            <person name="Halligan D.L."/>
            <person name="Halpern A.L."/>
            <person name="Halter G.M."/>
            <person name="Han M.V."/>
            <person name="Heger A."/>
            <person name="Hillier L."/>
            <person name="Hinrichs A.S."/>
            <person name="Holmes I."/>
            <person name="Hoskins R.A."/>
            <person name="Hubisz M.J."/>
            <person name="Hultmark D."/>
            <person name="Huntley M.A."/>
            <person name="Jaffe D.B."/>
            <person name="Jagadeeshan S."/>
            <person name="Jeck W.R."/>
            <person name="Johnson J."/>
            <person name="Jones C.D."/>
            <person name="Jordan W.C."/>
            <person name="Karpen G.H."/>
            <person name="Kataoka E."/>
            <person name="Keightley P.D."/>
            <person name="Kheradpour P."/>
            <person name="Kirkness E.F."/>
            <person name="Koerich L.B."/>
            <person name="Kristiansen K."/>
            <person name="Kudrna D."/>
            <person name="Kulathinal R.J."/>
            <person name="Kumar S."/>
            <person name="Kwok R."/>
            <person name="Lander E."/>
            <person name="Langley C.H."/>
            <person name="Lapoint R."/>
            <person name="Lazzaro B.P."/>
            <person name="Lee S.J."/>
            <person name="Levesque L."/>
            <person name="Li R."/>
            <person name="Lin C.F."/>
            <person name="Lin M.F."/>
            <person name="Lindblad-Toh K."/>
            <person name="Llopart A."/>
            <person name="Long M."/>
            <person name="Low L."/>
            <person name="Lozovsky E."/>
            <person name="Lu J."/>
            <person name="Luo M."/>
            <person name="Machado C.A."/>
            <person name="Makalowski W."/>
            <person name="Marzo M."/>
            <person name="Matsuda M."/>
            <person name="Matzkin L."/>
            <person name="McAllister B."/>
            <person name="McBride C.S."/>
            <person name="McKernan B."/>
            <person name="McKernan K."/>
            <person name="Mendez-Lago M."/>
            <person name="Minx P."/>
            <person name="Mollenhauer M.U."/>
            <person name="Montooth K."/>
            <person name="Mount S.M."/>
            <person name="Mu X."/>
            <person name="Myers E."/>
            <person name="Negre B."/>
            <person name="Newfeld S."/>
            <person name="Nielsen R."/>
            <person name="Noor M.A."/>
            <person name="O'Grady P."/>
            <person name="Pachter L."/>
            <person name="Papaceit M."/>
            <person name="Parisi M.J."/>
            <person name="Parisi M."/>
            <person name="Parts L."/>
            <person name="Pedersen J.S."/>
            <person name="Pesole G."/>
            <person name="Phillippy A.M."/>
            <person name="Ponting C.P."/>
            <person name="Pop M."/>
            <person name="Porcelli D."/>
            <person name="Powell J.R."/>
            <person name="Prohaska S."/>
            <person name="Pruitt K."/>
            <person name="Puig M."/>
            <person name="Quesneville H."/>
            <person name="Ram K.R."/>
            <person name="Rand D."/>
            <person name="Rasmussen M.D."/>
            <person name="Reed L.K."/>
            <person name="Reenan R."/>
            <person name="Reily A."/>
            <person name="Remington K.A."/>
            <person name="Rieger T.T."/>
            <person name="Ritchie M.G."/>
            <person name="Robin C."/>
            <person name="Rogers Y.H."/>
            <person name="Rohde C."/>
            <person name="Rozas J."/>
            <person name="Rubenfield M.J."/>
            <person name="Ruiz A."/>
            <person name="Russo S."/>
            <person name="Salzberg S.L."/>
            <person name="Sanchez-Gracia A."/>
            <person name="Saranga D.J."/>
            <person name="Sato H."/>
            <person name="Schaeffer S.W."/>
            <person name="Schatz M.C."/>
            <person name="Schlenke T."/>
            <person name="Schwartz R."/>
            <person name="Segarra C."/>
            <person name="Singh R.S."/>
            <person name="Sirot L."/>
            <person name="Sirota M."/>
            <person name="Sisneros N.B."/>
            <person name="Smith C.D."/>
            <person name="Smith T.F."/>
            <person name="Spieth J."/>
            <person name="Stage D.E."/>
            <person name="Stark A."/>
            <person name="Stephan W."/>
            <person name="Strausberg R.L."/>
            <person name="Strempel S."/>
            <person name="Sturgill D."/>
            <person name="Sutton G."/>
            <person name="Sutton G.G."/>
            <person name="Tao W."/>
            <person name="Teichmann S."/>
            <person name="Tobari Y.N."/>
            <person name="Tomimura Y."/>
            <person name="Tsolas J.M."/>
            <person name="Valente V.L."/>
            <person name="Venter E."/>
            <person name="Venter J.C."/>
            <person name="Vicario S."/>
            <person name="Vieira F.G."/>
            <person name="Vilella A.J."/>
            <person name="Villasante A."/>
            <person name="Walenz B."/>
            <person name="Wang J."/>
            <person name="Wasserman M."/>
            <person name="Watts T."/>
            <person name="Wilson D."/>
            <person name="Wilson R.K."/>
            <person name="Wing R.A."/>
            <person name="Wolfner M.F."/>
            <person name="Wong A."/>
            <person name="Wong G.K."/>
            <person name="Wu C.I."/>
            <person name="Wu G."/>
            <person name="Yamamoto D."/>
            <person name="Yang H.P."/>
            <person name="Yang S.P."/>
            <person name="Yorke J.A."/>
            <person name="Yoshida K."/>
            <person name="Zdobnov E."/>
            <person name="Zhang P."/>
            <person name="Zhang Y."/>
            <person name="Zimin A.V."/>
            <person name="Baldwin J."/>
            <person name="Abdouelleil A."/>
            <person name="Abdulkadir J."/>
            <person name="Abebe A."/>
            <person name="Abera B."/>
            <person name="Abreu J."/>
            <person name="Acer S.C."/>
            <person name="Aftuck L."/>
            <person name="Alexander A."/>
            <person name="An P."/>
            <person name="Anderson E."/>
            <person name="Anderson S."/>
            <person name="Arachi H."/>
            <person name="Azer M."/>
            <person name="Bachantsang P."/>
            <person name="Barry A."/>
            <person name="Bayul T."/>
            <person name="Berlin A."/>
            <person name="Bessette D."/>
            <person name="Bloom T."/>
            <person name="Blye J."/>
            <person name="Boguslavskiy L."/>
            <person name="Bonnet C."/>
            <person name="Boukhgalter B."/>
            <person name="Bourzgui I."/>
            <person name="Brown A."/>
            <person name="Cahill P."/>
            <person name="Channer S."/>
            <person name="Cheshatsang Y."/>
            <person name="Chuda L."/>
            <person name="Citroen M."/>
            <person name="Collymore A."/>
            <person name="Cooke P."/>
            <person name="Costello M."/>
            <person name="D'Aco K."/>
            <person name="Daza R."/>
            <person name="De Haan G."/>
            <person name="DeGray S."/>
            <person name="DeMaso C."/>
            <person name="Dhargay N."/>
            <person name="Dooley K."/>
            <person name="Dooley E."/>
            <person name="Doricent M."/>
            <person name="Dorje P."/>
            <person name="Dorjee K."/>
            <person name="Dupes A."/>
            <person name="Elong R."/>
            <person name="Falk J."/>
            <person name="Farina A."/>
            <person name="Faro S."/>
            <person name="Ferguson D."/>
            <person name="Fisher S."/>
            <person name="Foley C.D."/>
            <person name="Franke A."/>
            <person name="Friedrich D."/>
            <person name="Gadbois L."/>
            <person name="Gearin G."/>
            <person name="Gearin C.R."/>
            <person name="Giannoukos G."/>
            <person name="Goode T."/>
            <person name="Graham J."/>
            <person name="Grandbois E."/>
            <person name="Grewal S."/>
            <person name="Gyaltsen K."/>
            <person name="Hafez N."/>
            <person name="Hagos B."/>
            <person name="Hall J."/>
            <person name="Henson C."/>
            <person name="Hollinger A."/>
            <person name="Honan T."/>
            <person name="Huard M.D."/>
            <person name="Hughes L."/>
            <person name="Hurhula B."/>
            <person name="Husby M.E."/>
            <person name="Kamat A."/>
            <person name="Kanga B."/>
            <person name="Kashin S."/>
            <person name="Khazanovich D."/>
            <person name="Kisner P."/>
            <person name="Lance K."/>
            <person name="Lara M."/>
            <person name="Lee W."/>
            <person name="Lennon N."/>
            <person name="Letendre F."/>
            <person name="LeVine R."/>
            <person name="Lipovsky A."/>
            <person name="Liu X."/>
            <person name="Liu J."/>
            <person name="Liu S."/>
            <person name="Lokyitsang T."/>
            <person name="Lokyitsang Y."/>
            <person name="Lubonja R."/>
            <person name="Lui A."/>
            <person name="MacDonald P."/>
            <person name="Magnisalis V."/>
            <person name="Maru K."/>
            <person name="Matthews C."/>
            <person name="McCusker W."/>
            <person name="McDonough S."/>
            <person name="Mehta T."/>
            <person name="Meldrim J."/>
            <person name="Meneus L."/>
            <person name="Mihai O."/>
            <person name="Mihalev A."/>
            <person name="Mihova T."/>
            <person name="Mittelman R."/>
            <person name="Mlenga V."/>
            <person name="Montmayeur A."/>
            <person name="Mulrain L."/>
            <person name="Navidi A."/>
            <person name="Naylor J."/>
            <person name="Negash T."/>
            <person name="Nguyen T."/>
            <person name="Nguyen N."/>
            <person name="Nicol R."/>
            <person name="Norbu C."/>
            <person name="Norbu N."/>
            <person name="Novod N."/>
            <person name="O'Neill B."/>
            <person name="Osman S."/>
            <person name="Markiewicz E."/>
            <person name="Oyono O.L."/>
            <person name="Patti C."/>
            <person name="Phunkhang P."/>
            <person name="Pierre F."/>
            <person name="Priest M."/>
            <person name="Raghuraman S."/>
            <person name="Rege F."/>
            <person name="Reyes R."/>
            <person name="Rise C."/>
            <person name="Rogov P."/>
            <person name="Ross K."/>
            <person name="Ryan E."/>
            <person name="Settipalli S."/>
            <person name="Shea T."/>
            <person name="Sherpa N."/>
            <person name="Shi L."/>
            <person name="Shih D."/>
            <person name="Sparrow T."/>
            <person name="Spaulding J."/>
            <person name="Stalker J."/>
            <person name="Stange-Thomann N."/>
            <person name="Stavropoulos S."/>
            <person name="Stone C."/>
            <person name="Strader C."/>
            <person name="Tesfaye S."/>
            <person name="Thomson T."/>
            <person name="Thoulutsang Y."/>
            <person name="Thoulutsang D."/>
            <person name="Topham K."/>
            <person name="Topping I."/>
            <person name="Tsamla T."/>
            <person name="Vassiliev H."/>
            <person name="Vo A."/>
            <person name="Wangchuk T."/>
            <person name="Wangdi T."/>
            <person name="Weiand M."/>
            <person name="Wilkinson J."/>
            <person name="Wilson A."/>
            <person name="Yadav S."/>
            <person name="Young G."/>
            <person name="Yu Q."/>
            <person name="Zembek L."/>
            <person name="Zhong D."/>
            <person name="Zimmer A."/>
            <person name="Zwirko Z."/>
            <person name="Jaffe D.B."/>
            <person name="Alvarez P."/>
            <person name="Brockman W."/>
            <person name="Butler J."/>
            <person name="Chin C."/>
            <person name="Gnerre S."/>
            <person name="Grabherr M."/>
            <person name="Kleber M."/>
            <person name="Mauceli E."/>
            <person name="MacCallum I."/>
        </authorList>
    </citation>
    <scope>NUCLEOTIDE SEQUENCE [LARGE SCALE GENOMIC DNA]</scope>
    <source>
        <strain evidence="18">Tucson 15010-1051.87</strain>
    </source>
</reference>
<evidence type="ECO:0000256" key="7">
    <source>
        <dbReference type="ARBA" id="ARBA00022475"/>
    </source>
</evidence>
<keyword evidence="18" id="KW-1185">Reference proteome</keyword>
<comment type="catalytic activity">
    <reaction evidence="13">
        <text>L-threonine + hydrogencarbonate + ATP = L-threonylcarbamoyladenylate + diphosphate + H2O</text>
        <dbReference type="Rhea" id="RHEA:36407"/>
        <dbReference type="ChEBI" id="CHEBI:15377"/>
        <dbReference type="ChEBI" id="CHEBI:17544"/>
        <dbReference type="ChEBI" id="CHEBI:30616"/>
        <dbReference type="ChEBI" id="CHEBI:33019"/>
        <dbReference type="ChEBI" id="CHEBI:57926"/>
        <dbReference type="ChEBI" id="CHEBI:73682"/>
        <dbReference type="EC" id="2.7.7.87"/>
    </reaction>
</comment>
<name>B4MEA0_DROVI</name>
<dbReference type="Gene3D" id="3.90.870.10">
    <property type="entry name" value="DHBP synthase"/>
    <property type="match status" value="1"/>
</dbReference>
<evidence type="ECO:0000256" key="13">
    <source>
        <dbReference type="ARBA" id="ARBA00048366"/>
    </source>
</evidence>
<keyword evidence="11" id="KW-0496">Mitochondrion</keyword>
<dbReference type="GO" id="GO:0005886">
    <property type="term" value="C:plasma membrane"/>
    <property type="evidence" value="ECO:0007669"/>
    <property type="project" value="UniProtKB-SubCell"/>
</dbReference>
<dbReference type="HOGENOM" id="CLU_031397_3_1_1"/>
<evidence type="ECO:0000256" key="14">
    <source>
        <dbReference type="ARBA" id="ARBA00058524"/>
    </source>
</evidence>
<dbReference type="PANTHER" id="PTHR17490:SF10">
    <property type="entry name" value="THREONYLCARBAMOYL-AMP SYNTHASE"/>
    <property type="match status" value="1"/>
</dbReference>
<dbReference type="InParanoid" id="B4MEA0"/>
<keyword evidence="12" id="KW-0472">Membrane</keyword>
<dbReference type="GO" id="GO:0006450">
    <property type="term" value="P:regulation of translational fidelity"/>
    <property type="evidence" value="ECO:0007669"/>
    <property type="project" value="TreeGrafter"/>
</dbReference>
<dbReference type="NCBIfam" id="TIGR00057">
    <property type="entry name" value="L-threonylcarbamoyladenylate synthase"/>
    <property type="match status" value="1"/>
</dbReference>
<dbReference type="OMA" id="RDLCAVW"/>
<dbReference type="PhylomeDB" id="B4MEA0"/>
<protein>
    <recommendedName>
        <fullName evidence="6">Threonylcarbamoyl-AMP synthase</fullName>
        <ecNumber evidence="5">2.7.7.87</ecNumber>
    </recommendedName>
</protein>
<dbReference type="EC" id="2.7.7.87" evidence="5"/>
<gene>
    <name evidence="17" type="primary">Dvir\GJ18829</name>
    <name evidence="17" type="ORF">Dvir_GJ18829</name>
</gene>
<evidence type="ECO:0000256" key="10">
    <source>
        <dbReference type="ARBA" id="ARBA00022946"/>
    </source>
</evidence>
<evidence type="ECO:0000313" key="17">
    <source>
        <dbReference type="EMBL" id="EDW58865.1"/>
    </source>
</evidence>
<evidence type="ECO:0000256" key="3">
    <source>
        <dbReference type="ARBA" id="ARBA00004496"/>
    </source>
</evidence>
<dbReference type="SMR" id="B4MEA0"/>
<dbReference type="GO" id="GO:0003725">
    <property type="term" value="F:double-stranded RNA binding"/>
    <property type="evidence" value="ECO:0007669"/>
    <property type="project" value="InterPro"/>
</dbReference>
<dbReference type="eggNOG" id="KOG3051">
    <property type="taxonomic scope" value="Eukaryota"/>
</dbReference>
<keyword evidence="9" id="KW-0808">Transferase</keyword>